<dbReference type="OrthoDB" id="1340494at2"/>
<sequence length="236" mass="27169">MLKELFSKLFEKLKTESKNNSDSKSGCFNFFETHILEGKYHKVNFITSRSLTNYYNKYVEGIQNTAGEPNHELKNLIANYLGHNNYTDFENSNLKPKNKPFLENNTTTSFAKNSIVTIISILTVSFTSLYFMNTSFSSDENCIIWKDNHFEKSSCTVKNSIDNSFYKVSIADLKKTEVTKETSFFSDGKSLIWHGKSSNGKMEYFTHRGIHPETLKELKPVTTYIIDKYVVSVTKN</sequence>
<dbReference type="AlphaFoldDB" id="A0A2S7KLA9"/>
<organism evidence="1 2">
    <name type="scientific">Polaribacter filamentus</name>
    <dbReference type="NCBI Taxonomy" id="53483"/>
    <lineage>
        <taxon>Bacteria</taxon>
        <taxon>Pseudomonadati</taxon>
        <taxon>Bacteroidota</taxon>
        <taxon>Flavobacteriia</taxon>
        <taxon>Flavobacteriales</taxon>
        <taxon>Flavobacteriaceae</taxon>
    </lineage>
</organism>
<name>A0A2S7KLA9_9FLAO</name>
<dbReference type="EMBL" id="MQUA01000014">
    <property type="protein sequence ID" value="PQB03381.1"/>
    <property type="molecule type" value="Genomic_DNA"/>
</dbReference>
<evidence type="ECO:0000313" key="2">
    <source>
        <dbReference type="Proteomes" id="UP000239522"/>
    </source>
</evidence>
<dbReference type="Proteomes" id="UP000239522">
    <property type="component" value="Unassembled WGS sequence"/>
</dbReference>
<keyword evidence="2" id="KW-1185">Reference proteome</keyword>
<dbReference type="RefSeq" id="WP_104811296.1">
    <property type="nucleotide sequence ID" value="NZ_MQUA01000014.1"/>
</dbReference>
<protein>
    <submittedName>
        <fullName evidence="1">Uncharacterized protein</fullName>
    </submittedName>
</protein>
<comment type="caution">
    <text evidence="1">The sequence shown here is derived from an EMBL/GenBank/DDBJ whole genome shotgun (WGS) entry which is preliminary data.</text>
</comment>
<evidence type="ECO:0000313" key="1">
    <source>
        <dbReference type="EMBL" id="PQB03381.1"/>
    </source>
</evidence>
<proteinExistence type="predicted"/>
<accession>A0A2S7KLA9</accession>
<reference evidence="1 2" key="1">
    <citation type="submission" date="2016-11" db="EMBL/GenBank/DDBJ databases">
        <title>Trade-off between light-utilization and light-protection in marine flavobacteria.</title>
        <authorList>
            <person name="Kumagai Y."/>
        </authorList>
    </citation>
    <scope>NUCLEOTIDE SEQUENCE [LARGE SCALE GENOMIC DNA]</scope>
    <source>
        <strain evidence="1 2">ATCC 700397</strain>
    </source>
</reference>
<gene>
    <name evidence="1" type="ORF">BST83_19045</name>
</gene>